<protein>
    <recommendedName>
        <fullName evidence="2">SH3b domain-containing protein</fullName>
    </recommendedName>
</protein>
<sequence length="526" mass="58160">GDRVQTTDKLKVRKTPAGTLLGVQAKGAKGTVIGGPKTSSNGVVWYQVSYDKAPRGWSAQGWLVKVGGDVSNKGGGVVKNNAFILGKSGRSFTYNGEPAYLVGFDKQEIVSDPTSNYVASLDTFQKYNINKVRIWLYTWFHENKYVNNSPWKYSNGKFDLDTWNDAYWVRVKDFIKEAAKRDIAVEITIFAPYPGADWWSNNKTLAWLKENNINGAFSRNNSGTMSQFFNLNYSEKSNSGKTLRQYQEALIDKTATELGSFGNVYFEIANEFGAYANISRDYLWQNAMAKRLANKTNRLVSVHAQEANKNTQFSYANKPYVDVMNYRVFGTGSSVDYSPSGSSKMFNPVQRSGKILSVNESSGIGNIPNIAEDIDANTQYAWGVAMSGASFAFYQDKTITIGDSVWIAAAKRLRAIRTVFEAANFSTLSPVDSNGKEYDSLVSSGPGDKWQVMANPGTRYLVYFWGNKSNKSAVINGTSGAYSYAWYDTRDARVVASGKLNGNGKLTIIAPNTSQWNGKTGLALFL</sequence>
<evidence type="ECO:0008006" key="2">
    <source>
        <dbReference type="Google" id="ProtNLM"/>
    </source>
</evidence>
<gene>
    <name evidence="1" type="ORF">MNBD_BACTEROID05-1296</name>
</gene>
<dbReference type="SUPFAM" id="SSF51445">
    <property type="entry name" value="(Trans)glycosidases"/>
    <property type="match status" value="1"/>
</dbReference>
<proteinExistence type="predicted"/>
<feature type="non-terminal residue" evidence="1">
    <location>
        <position position="1"/>
    </location>
</feature>
<accession>A0A3B0TLQ1</accession>
<dbReference type="EMBL" id="UOEN01000486">
    <property type="protein sequence ID" value="VAW19611.1"/>
    <property type="molecule type" value="Genomic_DNA"/>
</dbReference>
<reference evidence="1" key="1">
    <citation type="submission" date="2018-06" db="EMBL/GenBank/DDBJ databases">
        <authorList>
            <person name="Zhirakovskaya E."/>
        </authorList>
    </citation>
    <scope>NUCLEOTIDE SEQUENCE</scope>
</reference>
<dbReference type="AlphaFoldDB" id="A0A3B0TLQ1"/>
<organism evidence="1">
    <name type="scientific">hydrothermal vent metagenome</name>
    <dbReference type="NCBI Taxonomy" id="652676"/>
    <lineage>
        <taxon>unclassified sequences</taxon>
        <taxon>metagenomes</taxon>
        <taxon>ecological metagenomes</taxon>
    </lineage>
</organism>
<feature type="non-terminal residue" evidence="1">
    <location>
        <position position="526"/>
    </location>
</feature>
<name>A0A3B0TLQ1_9ZZZZ</name>
<dbReference type="Gene3D" id="3.20.20.80">
    <property type="entry name" value="Glycosidases"/>
    <property type="match status" value="1"/>
</dbReference>
<dbReference type="InterPro" id="IPR017853">
    <property type="entry name" value="GH"/>
</dbReference>
<evidence type="ECO:0000313" key="1">
    <source>
        <dbReference type="EMBL" id="VAW19611.1"/>
    </source>
</evidence>